<dbReference type="PANTHER" id="PTHR23502:SF74">
    <property type="entry name" value="MAJOR FACILITATOR SUPERFAMILY (MFS) PROFILE DOMAIN-CONTAINING PROTEIN"/>
    <property type="match status" value="1"/>
</dbReference>
<dbReference type="EMBL" id="RYZI01000201">
    <property type="protein sequence ID" value="RWA08422.1"/>
    <property type="molecule type" value="Genomic_DNA"/>
</dbReference>
<gene>
    <name evidence="11" type="ORF">EKO27_g6694</name>
</gene>
<dbReference type="Gene3D" id="1.20.1250.20">
    <property type="entry name" value="MFS general substrate transporter like domains"/>
    <property type="match status" value="1"/>
</dbReference>
<dbReference type="GO" id="GO:0022857">
    <property type="term" value="F:transmembrane transporter activity"/>
    <property type="evidence" value="ECO:0007669"/>
    <property type="project" value="InterPro"/>
</dbReference>
<evidence type="ECO:0000256" key="3">
    <source>
        <dbReference type="ARBA" id="ARBA00008335"/>
    </source>
</evidence>
<evidence type="ECO:0000256" key="8">
    <source>
        <dbReference type="SAM" id="MobiDB-lite"/>
    </source>
</evidence>
<comment type="similarity">
    <text evidence="3">Belongs to the major facilitator superfamily.</text>
</comment>
<dbReference type="GO" id="GO:0005886">
    <property type="term" value="C:plasma membrane"/>
    <property type="evidence" value="ECO:0007669"/>
    <property type="project" value="UniProtKB-SubCell"/>
</dbReference>
<dbReference type="InterPro" id="IPR011701">
    <property type="entry name" value="MFS"/>
</dbReference>
<feature type="transmembrane region" description="Helical" evidence="9">
    <location>
        <begin position="361"/>
        <end position="387"/>
    </location>
</feature>
<feature type="region of interest" description="Disordered" evidence="8">
    <location>
        <begin position="1"/>
        <end position="20"/>
    </location>
</feature>
<evidence type="ECO:0000313" key="12">
    <source>
        <dbReference type="Proteomes" id="UP000286045"/>
    </source>
</evidence>
<comment type="caution">
    <text evidence="11">The sequence shown here is derived from an EMBL/GenBank/DDBJ whole genome shotgun (WGS) entry which is preliminary data.</text>
</comment>
<dbReference type="InterPro" id="IPR020846">
    <property type="entry name" value="MFS_dom"/>
</dbReference>
<feature type="transmembrane region" description="Helical" evidence="9">
    <location>
        <begin position="224"/>
        <end position="242"/>
    </location>
</feature>
<evidence type="ECO:0000256" key="1">
    <source>
        <dbReference type="ARBA" id="ARBA00004141"/>
    </source>
</evidence>
<evidence type="ECO:0000256" key="5">
    <source>
        <dbReference type="ARBA" id="ARBA00022692"/>
    </source>
</evidence>
<keyword evidence="12" id="KW-1185">Reference proteome</keyword>
<keyword evidence="7 9" id="KW-0472">Membrane</keyword>
<dbReference type="SUPFAM" id="SSF103473">
    <property type="entry name" value="MFS general substrate transporter"/>
    <property type="match status" value="1"/>
</dbReference>
<dbReference type="InterPro" id="IPR036259">
    <property type="entry name" value="MFS_trans_sf"/>
</dbReference>
<feature type="domain" description="Major facilitator superfamily (MFS) profile" evidence="10">
    <location>
        <begin position="97"/>
        <end position="528"/>
    </location>
</feature>
<dbReference type="PROSITE" id="PS50850">
    <property type="entry name" value="MFS"/>
    <property type="match status" value="1"/>
</dbReference>
<feature type="transmembrane region" description="Helical" evidence="9">
    <location>
        <begin position="254"/>
        <end position="282"/>
    </location>
</feature>
<protein>
    <recommendedName>
        <fullName evidence="10">Major facilitator superfamily (MFS) profile domain-containing protein</fullName>
    </recommendedName>
</protein>
<dbReference type="FunFam" id="1.20.1250.20:FF:000082">
    <property type="entry name" value="MFS multidrug transporter, putative"/>
    <property type="match status" value="1"/>
</dbReference>
<dbReference type="AlphaFoldDB" id="A0A439D1T9"/>
<feature type="transmembrane region" description="Helical" evidence="9">
    <location>
        <begin position="165"/>
        <end position="184"/>
    </location>
</feature>
<feature type="transmembrane region" description="Helical" evidence="9">
    <location>
        <begin position="329"/>
        <end position="355"/>
    </location>
</feature>
<keyword evidence="6 9" id="KW-1133">Transmembrane helix</keyword>
<evidence type="ECO:0000256" key="4">
    <source>
        <dbReference type="ARBA" id="ARBA00022475"/>
    </source>
</evidence>
<feature type="transmembrane region" description="Helical" evidence="9">
    <location>
        <begin position="408"/>
        <end position="429"/>
    </location>
</feature>
<organism evidence="11 12">
    <name type="scientific">Xylaria grammica</name>
    <dbReference type="NCBI Taxonomy" id="363999"/>
    <lineage>
        <taxon>Eukaryota</taxon>
        <taxon>Fungi</taxon>
        <taxon>Dikarya</taxon>
        <taxon>Ascomycota</taxon>
        <taxon>Pezizomycotina</taxon>
        <taxon>Sordariomycetes</taxon>
        <taxon>Xylariomycetidae</taxon>
        <taxon>Xylariales</taxon>
        <taxon>Xylariaceae</taxon>
        <taxon>Xylaria</taxon>
    </lineage>
</organism>
<accession>A0A439D1T9</accession>
<evidence type="ECO:0000259" key="10">
    <source>
        <dbReference type="PROSITE" id="PS50850"/>
    </source>
</evidence>
<dbReference type="Pfam" id="PF07690">
    <property type="entry name" value="MFS_1"/>
    <property type="match status" value="1"/>
</dbReference>
<sequence>MSNRNPPLENGHPSHDSSNAVSVHRDYTLGHLLDVDRTVSNQNATYRYKVEQVEDKKGPSNELASDSTRNTDNKTIIWWEKDDLENPNNWPTRRKTLFVIATMMIVINSTMGSTLPSMAIPYMTAEWRVTSATQKDLPISTYLIGYVLGPILWGPLSEHIGRRSVTIVTFFAFTVWTLACALATSWPAFLVFRLLSGAFASAPITVTTGQLADIYDDPVPRGHAVAYFMAVTVGGPLLAPIVSGFCSTTIGWRWTFWVALIYAGVTLIVVVILPETYAPVILSRRAQKVRKTNPDSQIYAPSELEERNIRLVVTRVLTRPIRMILTEPIVSATCAYLALLYAIFYISFTAFSIIFQDLYGLSAGVTGLLFLPIALGSIIALGIFFMWDNYLRKAIAENRPWFKKEEHLRVPLATLGGPIFAVSLFWLGFSAKLSVHYIVPSLSGICFGIGFMLVFIGMLNYLTDAYEIYAASANAASSSSRSLVAVVLPLASTPLFNRLGIRGACSLLAGLSLLLSAIPFIFIWKGERIRAGSKFCIELKERKHKRQLKVEEQNRKDSENEQACREKENKTV</sequence>
<evidence type="ECO:0000256" key="7">
    <source>
        <dbReference type="ARBA" id="ARBA00023136"/>
    </source>
</evidence>
<feature type="transmembrane region" description="Helical" evidence="9">
    <location>
        <begin position="507"/>
        <end position="524"/>
    </location>
</feature>
<evidence type="ECO:0000256" key="9">
    <source>
        <dbReference type="SAM" id="Phobius"/>
    </source>
</evidence>
<feature type="transmembrane region" description="Helical" evidence="9">
    <location>
        <begin position="190"/>
        <end position="212"/>
    </location>
</feature>
<reference evidence="11 12" key="1">
    <citation type="submission" date="2018-12" db="EMBL/GenBank/DDBJ databases">
        <title>Draft genome sequence of Xylaria grammica IHI A82.</title>
        <authorList>
            <person name="Buettner E."/>
            <person name="Kellner H."/>
        </authorList>
    </citation>
    <scope>NUCLEOTIDE SEQUENCE [LARGE SCALE GENOMIC DNA]</scope>
    <source>
        <strain evidence="11 12">IHI A82</strain>
    </source>
</reference>
<dbReference type="CDD" id="cd17323">
    <property type="entry name" value="MFS_Tpo1_MDR_like"/>
    <property type="match status" value="1"/>
</dbReference>
<evidence type="ECO:0000256" key="6">
    <source>
        <dbReference type="ARBA" id="ARBA00022989"/>
    </source>
</evidence>
<dbReference type="STRING" id="363999.A0A439D1T9"/>
<keyword evidence="5 9" id="KW-0812">Transmembrane</keyword>
<dbReference type="Proteomes" id="UP000286045">
    <property type="component" value="Unassembled WGS sequence"/>
</dbReference>
<feature type="region of interest" description="Disordered" evidence="8">
    <location>
        <begin position="548"/>
        <end position="572"/>
    </location>
</feature>
<keyword evidence="4" id="KW-1003">Cell membrane</keyword>
<name>A0A439D1T9_9PEZI</name>
<dbReference type="PANTHER" id="PTHR23502">
    <property type="entry name" value="MAJOR FACILITATOR SUPERFAMILY"/>
    <property type="match status" value="1"/>
</dbReference>
<feature type="transmembrane region" description="Helical" evidence="9">
    <location>
        <begin position="435"/>
        <end position="462"/>
    </location>
</feature>
<proteinExistence type="inferred from homology"/>
<evidence type="ECO:0000256" key="2">
    <source>
        <dbReference type="ARBA" id="ARBA00004236"/>
    </source>
</evidence>
<comment type="subcellular location">
    <subcellularLocation>
        <location evidence="2">Cell membrane</location>
    </subcellularLocation>
    <subcellularLocation>
        <location evidence="1">Membrane</location>
        <topology evidence="1">Multi-pass membrane protein</topology>
    </subcellularLocation>
</comment>
<evidence type="ECO:0000313" key="11">
    <source>
        <dbReference type="EMBL" id="RWA08422.1"/>
    </source>
</evidence>
<feature type="transmembrane region" description="Helical" evidence="9">
    <location>
        <begin position="97"/>
        <end position="119"/>
    </location>
</feature>
<feature type="transmembrane region" description="Helical" evidence="9">
    <location>
        <begin position="139"/>
        <end position="156"/>
    </location>
</feature>